<proteinExistence type="inferred from homology"/>
<organism evidence="9 10">
    <name type="scientific">Planotetraspora mira</name>
    <dbReference type="NCBI Taxonomy" id="58121"/>
    <lineage>
        <taxon>Bacteria</taxon>
        <taxon>Bacillati</taxon>
        <taxon>Actinomycetota</taxon>
        <taxon>Actinomycetes</taxon>
        <taxon>Streptosporangiales</taxon>
        <taxon>Streptosporangiaceae</taxon>
        <taxon>Planotetraspora</taxon>
    </lineage>
</organism>
<keyword evidence="10" id="KW-1185">Reference proteome</keyword>
<dbReference type="EMBL" id="BOOO01000037">
    <property type="protein sequence ID" value="GII33000.1"/>
    <property type="molecule type" value="Genomic_DNA"/>
</dbReference>
<dbReference type="PANTHER" id="PTHR43227:SF11">
    <property type="entry name" value="BLL4140 PROTEIN"/>
    <property type="match status" value="1"/>
</dbReference>
<evidence type="ECO:0000313" key="9">
    <source>
        <dbReference type="EMBL" id="GII33000.1"/>
    </source>
</evidence>
<evidence type="ECO:0000256" key="5">
    <source>
        <dbReference type="ARBA" id="ARBA00022989"/>
    </source>
</evidence>
<feature type="domain" description="ABC transmembrane type-1" evidence="8">
    <location>
        <begin position="60"/>
        <end position="279"/>
    </location>
</feature>
<dbReference type="Proteomes" id="UP000650628">
    <property type="component" value="Unassembled WGS sequence"/>
</dbReference>
<feature type="transmembrane region" description="Helical" evidence="7">
    <location>
        <begin position="147"/>
        <end position="170"/>
    </location>
</feature>
<feature type="transmembrane region" description="Helical" evidence="7">
    <location>
        <begin position="205"/>
        <end position="227"/>
    </location>
</feature>
<dbReference type="InterPro" id="IPR000515">
    <property type="entry name" value="MetI-like"/>
</dbReference>
<comment type="caution">
    <text evidence="9">The sequence shown here is derived from an EMBL/GenBank/DDBJ whole genome shotgun (WGS) entry which is preliminary data.</text>
</comment>
<dbReference type="PANTHER" id="PTHR43227">
    <property type="entry name" value="BLL4140 PROTEIN"/>
    <property type="match status" value="1"/>
</dbReference>
<protein>
    <submittedName>
        <fullName evidence="9">ABC transporter permease</fullName>
    </submittedName>
</protein>
<evidence type="ECO:0000256" key="1">
    <source>
        <dbReference type="ARBA" id="ARBA00004651"/>
    </source>
</evidence>
<sequence>MIGYIFIAPIVAFFAVFVGYPFLRSLYLSLSEWSGFGEPRFVGLDNFQFMVGDPVFWKAVGTTFMFTAATTILQTVLPLLLAVLMNCRWRGTVIYRTLLFVPAVISFVVTGVLWQLIYEPNLGTLNEALRTVGLDGLAQPWLADPHLVVPALIVVSLWQSAGLYMLIFLAGLQGIDPTLYEAARIDGAGPVQQFRRVTVPTLRTVTGVVVLLNLINGFKTFDLIYVMTGGGPNRASEVLGTYLYGLAFGNESGGTPSFGYATAISMVIFVLCMIVTLAQLRISRRAS</sequence>
<comment type="subcellular location">
    <subcellularLocation>
        <location evidence="1 7">Cell membrane</location>
        <topology evidence="1 7">Multi-pass membrane protein</topology>
    </subcellularLocation>
</comment>
<dbReference type="InterPro" id="IPR035906">
    <property type="entry name" value="MetI-like_sf"/>
</dbReference>
<name>A0A8J3U5C3_9ACTN</name>
<keyword evidence="6 7" id="KW-0472">Membrane</keyword>
<dbReference type="GO" id="GO:0055085">
    <property type="term" value="P:transmembrane transport"/>
    <property type="evidence" value="ECO:0007669"/>
    <property type="project" value="InterPro"/>
</dbReference>
<dbReference type="InterPro" id="IPR050809">
    <property type="entry name" value="UgpAE/MalFG_permease"/>
</dbReference>
<comment type="similarity">
    <text evidence="7">Belongs to the binding-protein-dependent transport system permease family.</text>
</comment>
<reference evidence="9 10" key="1">
    <citation type="submission" date="2021-01" db="EMBL/GenBank/DDBJ databases">
        <title>Whole genome shotgun sequence of Planotetraspora mira NBRC 15435.</title>
        <authorList>
            <person name="Komaki H."/>
            <person name="Tamura T."/>
        </authorList>
    </citation>
    <scope>NUCLEOTIDE SEQUENCE [LARGE SCALE GENOMIC DNA]</scope>
    <source>
        <strain evidence="9 10">NBRC 15435</strain>
    </source>
</reference>
<dbReference type="Pfam" id="PF00528">
    <property type="entry name" value="BPD_transp_1"/>
    <property type="match status" value="1"/>
</dbReference>
<evidence type="ECO:0000256" key="7">
    <source>
        <dbReference type="RuleBase" id="RU363032"/>
    </source>
</evidence>
<dbReference type="SUPFAM" id="SSF161098">
    <property type="entry name" value="MetI-like"/>
    <property type="match status" value="1"/>
</dbReference>
<evidence type="ECO:0000256" key="4">
    <source>
        <dbReference type="ARBA" id="ARBA00022692"/>
    </source>
</evidence>
<feature type="transmembrane region" description="Helical" evidence="7">
    <location>
        <begin position="97"/>
        <end position="117"/>
    </location>
</feature>
<dbReference type="CDD" id="cd06261">
    <property type="entry name" value="TM_PBP2"/>
    <property type="match status" value="1"/>
</dbReference>
<feature type="transmembrane region" description="Helical" evidence="7">
    <location>
        <begin position="64"/>
        <end position="85"/>
    </location>
</feature>
<keyword evidence="3" id="KW-1003">Cell membrane</keyword>
<keyword evidence="5 7" id="KW-1133">Transmembrane helix</keyword>
<accession>A0A8J3U5C3</accession>
<feature type="transmembrane region" description="Helical" evidence="7">
    <location>
        <begin position="258"/>
        <end position="278"/>
    </location>
</feature>
<evidence type="ECO:0000259" key="8">
    <source>
        <dbReference type="PROSITE" id="PS50928"/>
    </source>
</evidence>
<dbReference type="RefSeq" id="WP_203956853.1">
    <property type="nucleotide sequence ID" value="NZ_BOOO01000037.1"/>
</dbReference>
<evidence type="ECO:0000256" key="6">
    <source>
        <dbReference type="ARBA" id="ARBA00023136"/>
    </source>
</evidence>
<dbReference type="AlphaFoldDB" id="A0A8J3U5C3"/>
<evidence type="ECO:0000256" key="3">
    <source>
        <dbReference type="ARBA" id="ARBA00022475"/>
    </source>
</evidence>
<evidence type="ECO:0000313" key="10">
    <source>
        <dbReference type="Proteomes" id="UP000650628"/>
    </source>
</evidence>
<gene>
    <name evidence="9" type="ORF">Pmi06nite_64420</name>
</gene>
<dbReference type="Gene3D" id="1.10.3720.10">
    <property type="entry name" value="MetI-like"/>
    <property type="match status" value="1"/>
</dbReference>
<keyword evidence="2 7" id="KW-0813">Transport</keyword>
<feature type="transmembrane region" description="Helical" evidence="7">
    <location>
        <begin position="5"/>
        <end position="23"/>
    </location>
</feature>
<dbReference type="PROSITE" id="PS50928">
    <property type="entry name" value="ABC_TM1"/>
    <property type="match status" value="1"/>
</dbReference>
<dbReference type="GO" id="GO:0005886">
    <property type="term" value="C:plasma membrane"/>
    <property type="evidence" value="ECO:0007669"/>
    <property type="project" value="UniProtKB-SubCell"/>
</dbReference>
<keyword evidence="4 7" id="KW-0812">Transmembrane</keyword>
<evidence type="ECO:0000256" key="2">
    <source>
        <dbReference type="ARBA" id="ARBA00022448"/>
    </source>
</evidence>